<evidence type="ECO:0000256" key="1">
    <source>
        <dbReference type="ARBA" id="ARBA00022500"/>
    </source>
</evidence>
<dbReference type="InterPro" id="IPR050992">
    <property type="entry name" value="CheZ_family_phosphatases"/>
</dbReference>
<dbReference type="EMBL" id="CP001696">
    <property type="protein sequence ID" value="ACV24919.1"/>
    <property type="molecule type" value="Genomic_DNA"/>
</dbReference>
<dbReference type="GO" id="GO:0016787">
    <property type="term" value="F:hydrolase activity"/>
    <property type="evidence" value="ECO:0007669"/>
    <property type="project" value="UniProtKB-KW"/>
</dbReference>
<keyword evidence="5" id="KW-1185">Reference proteome</keyword>
<reference evidence="4" key="1">
    <citation type="submission" date="2009-08" db="EMBL/GenBank/DDBJ databases">
        <title>Complete sequence of chromosome of Methanocaldococcus fervens AG86.</title>
        <authorList>
            <consortium name="US DOE Joint Genome Institute"/>
            <person name="Lucas S."/>
            <person name="Copeland A."/>
            <person name="Lapidus A."/>
            <person name="Glavina del Rio T."/>
            <person name="Tice H."/>
            <person name="Bruce D."/>
            <person name="Goodwin L."/>
            <person name="Pitluck S."/>
            <person name="Chertkov O."/>
            <person name="Detter J.C."/>
            <person name="Han C."/>
            <person name="Tapia R."/>
            <person name="Larimer F."/>
            <person name="Land M."/>
            <person name="Hauser L."/>
            <person name="Kyrpides N."/>
            <person name="Ovchinnikova G."/>
            <person name="Lupa-Sieprawska M."/>
            <person name="Whitman W.B."/>
        </authorList>
    </citation>
    <scope>NUCLEOTIDE SEQUENCE [LARGE SCALE GENOMIC DNA]</scope>
    <source>
        <strain evidence="4">AG86</strain>
    </source>
</reference>
<dbReference type="KEGG" id="mfe:Mefer_1108"/>
<dbReference type="eggNOG" id="arCOG02381">
    <property type="taxonomic scope" value="Archaea"/>
</dbReference>
<dbReference type="AlphaFoldDB" id="C7P8N7"/>
<name>C7P8N7_METFA</name>
<dbReference type="InterPro" id="IPR007597">
    <property type="entry name" value="CheC"/>
</dbReference>
<gene>
    <name evidence="4" type="ordered locus">Mefer_1108</name>
</gene>
<dbReference type="CDD" id="cd17911">
    <property type="entry name" value="CheC_ClassIII"/>
    <property type="match status" value="1"/>
</dbReference>
<dbReference type="Pfam" id="PF04509">
    <property type="entry name" value="CheC"/>
    <property type="match status" value="1"/>
</dbReference>
<evidence type="ECO:0000313" key="5">
    <source>
        <dbReference type="Proteomes" id="UP000001495"/>
    </source>
</evidence>
<sequence length="209" mass="23615">MPKVMNMSLLQPIHKLIDISKEATENMAKAFMELTRENVEVYFLGLRFALVEFVPEQFGDEQYKAARIDFSGVLDGKGLILLPEKDSVKLEKLMLIDILWDSMVSKTDLPNYEEMESALIGEVGNIVISSFLNVFANRLNGTIDITPPTFIKDIGFTIVESLIAEIAEKTDIVMLFDTKVEIIGRFPIKCYLIITIDPESLERLDSIFG</sequence>
<proteinExistence type="predicted"/>
<dbReference type="PANTHER" id="PTHR43693:SF1">
    <property type="entry name" value="PROTEIN PHOSPHATASE CHEZ"/>
    <property type="match status" value="1"/>
</dbReference>
<evidence type="ECO:0000256" key="2">
    <source>
        <dbReference type="ARBA" id="ARBA00022801"/>
    </source>
</evidence>
<evidence type="ECO:0000313" key="4">
    <source>
        <dbReference type="EMBL" id="ACV24919.1"/>
    </source>
</evidence>
<dbReference type="HOGENOM" id="CLU_1352140_0_0_2"/>
<feature type="domain" description="CheC-like protein" evidence="3">
    <location>
        <begin position="115"/>
        <end position="151"/>
    </location>
</feature>
<keyword evidence="1" id="KW-0145">Chemotaxis</keyword>
<organism evidence="4 5">
    <name type="scientific">Methanocaldococcus fervens (strain DSM 4213 / JCM 15782 / AG86)</name>
    <name type="common">Methanococcus fervens</name>
    <dbReference type="NCBI Taxonomy" id="573064"/>
    <lineage>
        <taxon>Archaea</taxon>
        <taxon>Methanobacteriati</taxon>
        <taxon>Methanobacteriota</taxon>
        <taxon>Methanomada group</taxon>
        <taxon>Methanococci</taxon>
        <taxon>Methanococcales</taxon>
        <taxon>Methanocaldococcaceae</taxon>
        <taxon>Methanocaldococcus</taxon>
    </lineage>
</organism>
<accession>C7P8N7</accession>
<dbReference type="GO" id="GO:0006935">
    <property type="term" value="P:chemotaxis"/>
    <property type="evidence" value="ECO:0007669"/>
    <property type="project" value="UniProtKB-KW"/>
</dbReference>
<dbReference type="STRING" id="573064.Mefer_1108"/>
<dbReference type="InterPro" id="IPR028976">
    <property type="entry name" value="CheC-like_sf"/>
</dbReference>
<dbReference type="Proteomes" id="UP000001495">
    <property type="component" value="Chromosome"/>
</dbReference>
<protein>
    <submittedName>
        <fullName evidence="4">CheC, inhibitor of MCP methylation</fullName>
    </submittedName>
</protein>
<dbReference type="SUPFAM" id="SSF103039">
    <property type="entry name" value="CheC-like"/>
    <property type="match status" value="1"/>
</dbReference>
<keyword evidence="2" id="KW-0378">Hydrolase</keyword>
<dbReference type="PANTHER" id="PTHR43693">
    <property type="entry name" value="PROTEIN PHOSPHATASE CHEZ"/>
    <property type="match status" value="1"/>
</dbReference>
<evidence type="ECO:0000259" key="3">
    <source>
        <dbReference type="Pfam" id="PF04509"/>
    </source>
</evidence>
<dbReference type="Gene3D" id="3.40.1550.10">
    <property type="entry name" value="CheC-like"/>
    <property type="match status" value="1"/>
</dbReference>